<dbReference type="Proteomes" id="UP000659698">
    <property type="component" value="Unassembled WGS sequence"/>
</dbReference>
<dbReference type="EMBL" id="JACOAF010000029">
    <property type="protein sequence ID" value="MBC3540375.1"/>
    <property type="molecule type" value="Genomic_DNA"/>
</dbReference>
<accession>A0ABR6VTY1</accession>
<feature type="signal peptide" evidence="1">
    <location>
        <begin position="1"/>
        <end position="21"/>
    </location>
</feature>
<gene>
    <name evidence="2" type="ORF">H7U12_11845</name>
</gene>
<reference evidence="2 3" key="1">
    <citation type="journal article" date="2019" name="Int. J. Syst. Evol. Microbiol.">
        <title>Rufibacter sediminis sp. nov., isolated from freshwater lake sediment.</title>
        <authorList>
            <person name="Qu J.H."/>
            <person name="Zhang L.J."/>
            <person name="Fu Y.H."/>
            <person name="Li H.F."/>
        </authorList>
    </citation>
    <scope>NUCLEOTIDE SEQUENCE [LARGE SCALE GENOMIC DNA]</scope>
    <source>
        <strain evidence="2 3">H-1</strain>
    </source>
</reference>
<name>A0ABR6VTY1_9BACT</name>
<sequence length="135" mass="14997">MKTLKSLILLLAVALGPKVQAQTAAYDLTNFLTRFKIFEAQHRPKVQDTMPVYQPKARESVALPNAMGKHQGFMVDPVTKLHHYPQLGKVFDPQTGYSISFDPKAEYRVDVKAGKVYKGETEVKPEKGQVPGGKA</sequence>
<comment type="caution">
    <text evidence="2">The sequence shown here is derived from an EMBL/GenBank/DDBJ whole genome shotgun (WGS) entry which is preliminary data.</text>
</comment>
<proteinExistence type="predicted"/>
<evidence type="ECO:0000313" key="3">
    <source>
        <dbReference type="Proteomes" id="UP000659698"/>
    </source>
</evidence>
<dbReference type="RefSeq" id="WP_186637996.1">
    <property type="nucleotide sequence ID" value="NZ_JACOAF010000029.1"/>
</dbReference>
<keyword evidence="3" id="KW-1185">Reference proteome</keyword>
<protein>
    <submittedName>
        <fullName evidence="2">Uncharacterized protein</fullName>
    </submittedName>
</protein>
<evidence type="ECO:0000256" key="1">
    <source>
        <dbReference type="SAM" id="SignalP"/>
    </source>
</evidence>
<evidence type="ECO:0000313" key="2">
    <source>
        <dbReference type="EMBL" id="MBC3540375.1"/>
    </source>
</evidence>
<keyword evidence="1" id="KW-0732">Signal</keyword>
<organism evidence="2 3">
    <name type="scientific">Rufibacter sediminis</name>
    <dbReference type="NCBI Taxonomy" id="2762756"/>
    <lineage>
        <taxon>Bacteria</taxon>
        <taxon>Pseudomonadati</taxon>
        <taxon>Bacteroidota</taxon>
        <taxon>Cytophagia</taxon>
        <taxon>Cytophagales</taxon>
        <taxon>Hymenobacteraceae</taxon>
        <taxon>Rufibacter</taxon>
    </lineage>
</organism>
<feature type="chain" id="PRO_5047050687" evidence="1">
    <location>
        <begin position="22"/>
        <end position="135"/>
    </location>
</feature>